<dbReference type="OrthoDB" id="27923at2759"/>
<reference evidence="2" key="2">
    <citation type="submission" date="2006-09" db="EMBL/GenBank/DDBJ databases">
        <title>The genome sequence of Plasmodium falciparum Dd2.</title>
        <authorList>
            <consortium name="The Broad Institute Genome Sequencing Platform"/>
            <person name="Birren B."/>
            <person name="Lander E."/>
            <person name="Galagan J."/>
            <person name="Nusbaum C."/>
            <person name="Devon K."/>
            <person name="Henn M."/>
            <person name="Jaffe D."/>
            <person name="Butler J."/>
            <person name="Alvarez P."/>
            <person name="Gnerre S."/>
            <person name="Grabherr M."/>
            <person name="Kleber M."/>
            <person name="Mauceli E."/>
            <person name="Brockman W."/>
            <person name="MacCallum I.A."/>
            <person name="Rounsley S."/>
            <person name="Young S."/>
            <person name="LaButti K."/>
            <person name="Pushparaj V."/>
            <person name="DeCaprio D."/>
            <person name="Crawford M."/>
            <person name="Koehrsen M."/>
            <person name="Engels R."/>
            <person name="Montgomery P."/>
            <person name="Pearson M."/>
            <person name="Howarth C."/>
            <person name="Larson L."/>
            <person name="Luoma S."/>
            <person name="White J."/>
            <person name="Kodira C."/>
            <person name="Zeng Q."/>
            <person name="O'Leary S."/>
            <person name="Yandava C."/>
            <person name="Alvarado L."/>
            <person name="Wirth D."/>
            <person name="Volkman S."/>
            <person name="Hartl D."/>
        </authorList>
    </citation>
    <scope>NUCLEOTIDE SEQUENCE [LARGE SCALE GENOMIC DNA]</scope>
</reference>
<sequence>MDALIRNRENLDVLVDKSKDLSSTTKQLFTQTQKCERI</sequence>
<evidence type="ECO:0008006" key="3">
    <source>
        <dbReference type="Google" id="ProtNLM"/>
    </source>
</evidence>
<dbReference type="SUPFAM" id="SSF58038">
    <property type="entry name" value="SNARE fusion complex"/>
    <property type="match status" value="1"/>
</dbReference>
<evidence type="ECO:0000313" key="2">
    <source>
        <dbReference type="Proteomes" id="UP000054282"/>
    </source>
</evidence>
<proteinExistence type="predicted"/>
<dbReference type="Gene3D" id="1.20.5.110">
    <property type="match status" value="1"/>
</dbReference>
<accession>A0A0L7M7W6</accession>
<gene>
    <name evidence="1" type="ORF">PFDG_03870</name>
</gene>
<reference evidence="2" key="1">
    <citation type="submission" date="2006-09" db="EMBL/GenBank/DDBJ databases">
        <title>Annotation of Plasmodium falciparum Dd2.</title>
        <authorList>
            <consortium name="The Broad Institute Genome Sequencing Platform"/>
            <person name="Volkman S.K."/>
            <person name="Neafsey D.E."/>
            <person name="Dash A.P."/>
            <person name="Chitnis C.E."/>
            <person name="Hartl D.L."/>
            <person name="Young S.K."/>
            <person name="Zeng Q."/>
            <person name="Koehrsen M."/>
            <person name="Alvarado L."/>
            <person name="Berlin A."/>
            <person name="Borenstein D."/>
            <person name="Chapman S.B."/>
            <person name="Chen Z."/>
            <person name="Engels R."/>
            <person name="Freedman E."/>
            <person name="Gellesch M."/>
            <person name="Goldberg J."/>
            <person name="Griggs A."/>
            <person name="Gujja S."/>
            <person name="Heilman E.R."/>
            <person name="Heiman D.I."/>
            <person name="Howarth C."/>
            <person name="Jen D."/>
            <person name="Larson L."/>
            <person name="Mehta T."/>
            <person name="Neiman D."/>
            <person name="Park D."/>
            <person name="Pearson M."/>
            <person name="Roberts A."/>
            <person name="Saif S."/>
            <person name="Shea T."/>
            <person name="Shenoy N."/>
            <person name="Sisk P."/>
            <person name="Stolte C."/>
            <person name="Sykes S."/>
            <person name="Walk T."/>
            <person name="White J."/>
            <person name="Yandava C."/>
            <person name="Haas B."/>
            <person name="Henn M.R."/>
            <person name="Nusbaum C."/>
            <person name="Birren B."/>
        </authorList>
    </citation>
    <scope>NUCLEOTIDE SEQUENCE [LARGE SCALE GENOMIC DNA]</scope>
</reference>
<name>A0A0L7M7W6_PLAF4</name>
<organism evidence="1 2">
    <name type="scientific">Plasmodium falciparum (isolate Dd2)</name>
    <dbReference type="NCBI Taxonomy" id="57267"/>
    <lineage>
        <taxon>Eukaryota</taxon>
        <taxon>Sar</taxon>
        <taxon>Alveolata</taxon>
        <taxon>Apicomplexa</taxon>
        <taxon>Aconoidasida</taxon>
        <taxon>Haemosporida</taxon>
        <taxon>Plasmodiidae</taxon>
        <taxon>Plasmodium</taxon>
        <taxon>Plasmodium (Laverania)</taxon>
    </lineage>
</organism>
<dbReference type="EMBL" id="GG701821">
    <property type="protein sequence ID" value="KOB88911.1"/>
    <property type="molecule type" value="Genomic_DNA"/>
</dbReference>
<dbReference type="AlphaFoldDB" id="A0A0L7M7W6"/>
<dbReference type="KEGG" id="pfd:PFDG_03870"/>
<evidence type="ECO:0000313" key="1">
    <source>
        <dbReference type="EMBL" id="KOB88911.1"/>
    </source>
</evidence>
<dbReference type="Proteomes" id="UP000054282">
    <property type="component" value="Unassembled WGS sequence"/>
</dbReference>
<protein>
    <recommendedName>
        <fullName evidence="3">V-SNARE coiled-coil homology domain-containing protein</fullName>
    </recommendedName>
</protein>